<organism evidence="21 22">
    <name type="scientific">Rhizoctonia solani</name>
    <dbReference type="NCBI Taxonomy" id="456999"/>
    <lineage>
        <taxon>Eukaryota</taxon>
        <taxon>Fungi</taxon>
        <taxon>Dikarya</taxon>
        <taxon>Basidiomycota</taxon>
        <taxon>Agaricomycotina</taxon>
        <taxon>Agaricomycetes</taxon>
        <taxon>Cantharellales</taxon>
        <taxon>Ceratobasidiaceae</taxon>
        <taxon>Rhizoctonia</taxon>
    </lineage>
</organism>
<dbReference type="InterPro" id="IPR029058">
    <property type="entry name" value="AB_hydrolase_fold"/>
</dbReference>
<protein>
    <recommendedName>
        <fullName evidence="6">triacylglycerol lipase</fullName>
        <ecNumber evidence="6">3.1.1.3</ecNumber>
    </recommendedName>
    <alternativeName>
        <fullName evidence="18">Autophagy-related protein 15</fullName>
    </alternativeName>
</protein>
<evidence type="ECO:0000256" key="10">
    <source>
        <dbReference type="ARBA" id="ARBA00022963"/>
    </source>
</evidence>
<evidence type="ECO:0000256" key="12">
    <source>
        <dbReference type="ARBA" id="ARBA00022989"/>
    </source>
</evidence>
<evidence type="ECO:0000256" key="11">
    <source>
        <dbReference type="ARBA" id="ARBA00022968"/>
    </source>
</evidence>
<evidence type="ECO:0000256" key="14">
    <source>
        <dbReference type="ARBA" id="ARBA00023098"/>
    </source>
</evidence>
<keyword evidence="12" id="KW-1133">Transmembrane helix</keyword>
<evidence type="ECO:0000256" key="8">
    <source>
        <dbReference type="ARBA" id="ARBA00022753"/>
    </source>
</evidence>
<dbReference type="Pfam" id="PF01764">
    <property type="entry name" value="Lipase_3"/>
    <property type="match status" value="1"/>
</dbReference>
<evidence type="ECO:0000313" key="22">
    <source>
        <dbReference type="Proteomes" id="UP000663846"/>
    </source>
</evidence>
<dbReference type="GO" id="GO:0004806">
    <property type="term" value="F:triacylglycerol lipase activity"/>
    <property type="evidence" value="ECO:0007669"/>
    <property type="project" value="UniProtKB-EC"/>
</dbReference>
<dbReference type="GO" id="GO:0032585">
    <property type="term" value="C:multivesicular body membrane"/>
    <property type="evidence" value="ECO:0007669"/>
    <property type="project" value="UniProtKB-SubCell"/>
</dbReference>
<feature type="domain" description="Fungal lipase-type" evidence="20">
    <location>
        <begin position="269"/>
        <end position="296"/>
    </location>
</feature>
<comment type="subunit">
    <text evidence="5">Binds to both phosphatidylinositol (PI) and phosphatidylinositol 3,5-bisphosphate (PIP2).</text>
</comment>
<feature type="chain" id="PRO_5034620170" description="triacylglycerol lipase" evidence="19">
    <location>
        <begin position="22"/>
        <end position="470"/>
    </location>
</feature>
<evidence type="ECO:0000256" key="2">
    <source>
        <dbReference type="ARBA" id="ARBA00004270"/>
    </source>
</evidence>
<evidence type="ECO:0000256" key="7">
    <source>
        <dbReference type="ARBA" id="ARBA00022692"/>
    </source>
</evidence>
<keyword evidence="9" id="KW-0378">Hydrolase</keyword>
<dbReference type="EMBL" id="CAJMWS010000329">
    <property type="protein sequence ID" value="CAE6434438.1"/>
    <property type="molecule type" value="Genomic_DNA"/>
</dbReference>
<keyword evidence="13" id="KW-0072">Autophagy</keyword>
<keyword evidence="16" id="KW-0325">Glycoprotein</keyword>
<evidence type="ECO:0000256" key="17">
    <source>
        <dbReference type="ARBA" id="ARBA00024663"/>
    </source>
</evidence>
<keyword evidence="10" id="KW-0442">Lipid degradation</keyword>
<keyword evidence="19" id="KW-0732">Signal</keyword>
<feature type="signal peptide" evidence="19">
    <location>
        <begin position="1"/>
        <end position="21"/>
    </location>
</feature>
<dbReference type="GO" id="GO:0004620">
    <property type="term" value="F:phospholipase activity"/>
    <property type="evidence" value="ECO:0007669"/>
    <property type="project" value="TreeGrafter"/>
</dbReference>
<dbReference type="GO" id="GO:0005775">
    <property type="term" value="C:vacuolar lumen"/>
    <property type="evidence" value="ECO:0007669"/>
    <property type="project" value="TreeGrafter"/>
</dbReference>
<dbReference type="AlphaFoldDB" id="A0A8H3AR23"/>
<keyword evidence="11" id="KW-0735">Signal-anchor</keyword>
<keyword evidence="8" id="KW-0967">Endosome</keyword>
<keyword evidence="15" id="KW-0472">Membrane</keyword>
<evidence type="ECO:0000256" key="1">
    <source>
        <dbReference type="ARBA" id="ARBA00001024"/>
    </source>
</evidence>
<dbReference type="CDD" id="cd00519">
    <property type="entry name" value="Lipase_3"/>
    <property type="match status" value="1"/>
</dbReference>
<comment type="function">
    <text evidence="17">Lipase which is essential for lysis of subvacuolar cytoplasm to vacuole targeted bodies and intravacuolar autophagic bodies. Involved in the lysis of intravacuolar multivesicular body (MVB) vesicles. The intravacuolar membrane disintegration by ATG15 is critical to life span extension.</text>
</comment>
<comment type="caution">
    <text evidence="21">The sequence shown here is derived from an EMBL/GenBank/DDBJ whole genome shotgun (WGS) entry which is preliminary data.</text>
</comment>
<evidence type="ECO:0000256" key="16">
    <source>
        <dbReference type="ARBA" id="ARBA00023180"/>
    </source>
</evidence>
<comment type="catalytic activity">
    <reaction evidence="1">
        <text>a triacylglycerol + H2O = a diacylglycerol + a fatty acid + H(+)</text>
        <dbReference type="Rhea" id="RHEA:12044"/>
        <dbReference type="ChEBI" id="CHEBI:15377"/>
        <dbReference type="ChEBI" id="CHEBI:15378"/>
        <dbReference type="ChEBI" id="CHEBI:17855"/>
        <dbReference type="ChEBI" id="CHEBI:18035"/>
        <dbReference type="ChEBI" id="CHEBI:28868"/>
        <dbReference type="EC" id="3.1.1.3"/>
    </reaction>
</comment>
<dbReference type="GO" id="GO:0046461">
    <property type="term" value="P:neutral lipid catabolic process"/>
    <property type="evidence" value="ECO:0007669"/>
    <property type="project" value="TreeGrafter"/>
</dbReference>
<evidence type="ECO:0000256" key="9">
    <source>
        <dbReference type="ARBA" id="ARBA00022801"/>
    </source>
</evidence>
<dbReference type="EC" id="3.1.1.3" evidence="6"/>
<dbReference type="PANTHER" id="PTHR47175">
    <property type="entry name" value="LIPASE ATG15-RELATED"/>
    <property type="match status" value="1"/>
</dbReference>
<dbReference type="Proteomes" id="UP000663846">
    <property type="component" value="Unassembled WGS sequence"/>
</dbReference>
<evidence type="ECO:0000256" key="4">
    <source>
        <dbReference type="ARBA" id="ARBA00010701"/>
    </source>
</evidence>
<accession>A0A8H3AR23</accession>
<proteinExistence type="inferred from homology"/>
<evidence type="ECO:0000259" key="20">
    <source>
        <dbReference type="Pfam" id="PF01764"/>
    </source>
</evidence>
<evidence type="ECO:0000256" key="6">
    <source>
        <dbReference type="ARBA" id="ARBA00013279"/>
    </source>
</evidence>
<keyword evidence="14" id="KW-0443">Lipid metabolism</keyword>
<evidence type="ECO:0000256" key="18">
    <source>
        <dbReference type="ARBA" id="ARBA00029828"/>
    </source>
</evidence>
<evidence type="ECO:0000256" key="3">
    <source>
        <dbReference type="ARBA" id="ARBA00004343"/>
    </source>
</evidence>
<dbReference type="GO" id="GO:0034727">
    <property type="term" value="P:piecemeal microautophagy of the nucleus"/>
    <property type="evidence" value="ECO:0007669"/>
    <property type="project" value="TreeGrafter"/>
</dbReference>
<comment type="similarity">
    <text evidence="4">Belongs to the AB hydrolase superfamily. Lipase family.</text>
</comment>
<dbReference type="SUPFAM" id="SSF53474">
    <property type="entry name" value="alpha/beta-Hydrolases"/>
    <property type="match status" value="1"/>
</dbReference>
<dbReference type="InterPro" id="IPR002921">
    <property type="entry name" value="Fungal_lipase-type"/>
</dbReference>
<sequence>MLSKSLITLLVSLSIPTTSLALSTQSFTLRHVHRTHADSGHIKWADVSQDTIMTSQLGEETLDGSSTHTHSLHVRRTTVHRPISQDAFQAARIHSRRRRKEKSVLGRFALDREWGQSMGWKEDDVEGPAIHKRETVLALAKMTNNAYLSPEETGWYDLGGNWTADHNIGWEPDADGFRGHVFLSADNATAILSIKGTSAGLLGGGGPTVRKDKLNDNLMFSCCCAHVDWTWSTVCGCFGGGNKCDEDCVEDALTDESLFYPVGINLYNNLTYMYPDAKIWVIGHSLGGALASLIGTTFGVPTVAFEAPGERMAAQRLHLPMPPSTQHVTHIYHTADPIAMGTCNGITSSCYLGGYAMESKCHLGQSIIYDTVTELHWSVDIRTHGIVVVIEQILATDWSERTGKPNGKKGWWGRKPQGLLKSPTHTLSTEDIDASLEEDRVEVPTPKPEDDCVECYTWEFGDYMNDTIRK</sequence>
<evidence type="ECO:0000256" key="15">
    <source>
        <dbReference type="ARBA" id="ARBA00023136"/>
    </source>
</evidence>
<keyword evidence="7" id="KW-0812">Transmembrane</keyword>
<gene>
    <name evidence="21" type="ORF">RDB_LOCUS113064</name>
</gene>
<evidence type="ECO:0000256" key="5">
    <source>
        <dbReference type="ARBA" id="ARBA00011137"/>
    </source>
</evidence>
<reference evidence="21" key="1">
    <citation type="submission" date="2021-01" db="EMBL/GenBank/DDBJ databases">
        <authorList>
            <person name="Kaushik A."/>
        </authorList>
    </citation>
    <scope>NUCLEOTIDE SEQUENCE</scope>
    <source>
        <strain evidence="21">AG1-1C</strain>
    </source>
</reference>
<dbReference type="GO" id="GO:0034496">
    <property type="term" value="P:multivesicular body membrane disassembly"/>
    <property type="evidence" value="ECO:0007669"/>
    <property type="project" value="TreeGrafter"/>
</dbReference>
<comment type="subcellular location">
    <subcellularLocation>
        <location evidence="3">Endosome</location>
        <location evidence="3">Multivesicular body membrane</location>
        <topology evidence="3">Single-pass type II membrane protein</topology>
    </subcellularLocation>
    <subcellularLocation>
        <location evidence="2">Prevacuolar compartment membrane</location>
        <topology evidence="2">Single-pass type II membrane protein</topology>
    </subcellularLocation>
</comment>
<dbReference type="PANTHER" id="PTHR47175:SF2">
    <property type="entry name" value="LIPASE ATG15-RELATED"/>
    <property type="match status" value="1"/>
</dbReference>
<name>A0A8H3AR23_9AGAM</name>
<dbReference type="InterPro" id="IPR050805">
    <property type="entry name" value="ATG15_Lipase"/>
</dbReference>
<evidence type="ECO:0000256" key="13">
    <source>
        <dbReference type="ARBA" id="ARBA00023006"/>
    </source>
</evidence>
<dbReference type="Gene3D" id="3.40.50.1820">
    <property type="entry name" value="alpha/beta hydrolase"/>
    <property type="match status" value="1"/>
</dbReference>
<evidence type="ECO:0000313" key="21">
    <source>
        <dbReference type="EMBL" id="CAE6434438.1"/>
    </source>
</evidence>
<dbReference type="GO" id="GO:0006660">
    <property type="term" value="P:phosphatidylserine catabolic process"/>
    <property type="evidence" value="ECO:0007669"/>
    <property type="project" value="TreeGrafter"/>
</dbReference>
<evidence type="ECO:0000256" key="19">
    <source>
        <dbReference type="SAM" id="SignalP"/>
    </source>
</evidence>